<sequence length="170" mass="18767">RDGRSLRRLDERERERATAWTSRMRYEMPPADDTGLERVLVPWRSTVVVPEVPLPSHVAVLRGVALYSGSPVVIVGHDAIPVLSPLDVLPDEAERFAHFLSVVKHAARIVCVSESAAAEFGGFRRAVRAQGLEGPEVVAVRLPSGRVEHRDEPESALKRKQPGVPLFLNV</sequence>
<feature type="non-terminal residue" evidence="1">
    <location>
        <position position="170"/>
    </location>
</feature>
<proteinExistence type="predicted"/>
<name>A0A060CN14_9CELL</name>
<reference evidence="1" key="1">
    <citation type="journal article" date="2013" name="Environ. Microbiol.">
        <title>Seasonally variable intestinal metagenomes of the red palm weevil (Rhynchophorus ferrugineus).</title>
        <authorList>
            <person name="Jia S."/>
            <person name="Zhang X."/>
            <person name="Zhang G."/>
            <person name="Yin A."/>
            <person name="Zhang S."/>
            <person name="Li F."/>
            <person name="Wang L."/>
            <person name="Zhao D."/>
            <person name="Yun Q."/>
            <person name="Tala"/>
            <person name="Wang J."/>
            <person name="Sun G."/>
            <person name="Baabdullah M."/>
            <person name="Yu X."/>
            <person name="Hu S."/>
            <person name="Al-Mssallem I.S."/>
            <person name="Yu J."/>
        </authorList>
    </citation>
    <scope>NUCLEOTIDE SEQUENCE</scope>
</reference>
<dbReference type="AlphaFoldDB" id="A0A060CN14"/>
<protein>
    <submittedName>
        <fullName evidence="1">CAZy families GT4 protein</fullName>
    </submittedName>
</protein>
<evidence type="ECO:0000313" key="1">
    <source>
        <dbReference type="EMBL" id="AIA94256.1"/>
    </source>
</evidence>
<dbReference type="EMBL" id="KF126904">
    <property type="protein sequence ID" value="AIA94256.1"/>
    <property type="molecule type" value="Genomic_DNA"/>
</dbReference>
<accession>A0A060CN14</accession>
<organism evidence="1">
    <name type="scientific">uncultured Cellulomonas sp</name>
    <dbReference type="NCBI Taxonomy" id="189682"/>
    <lineage>
        <taxon>Bacteria</taxon>
        <taxon>Bacillati</taxon>
        <taxon>Actinomycetota</taxon>
        <taxon>Actinomycetes</taxon>
        <taxon>Micrococcales</taxon>
        <taxon>Cellulomonadaceae</taxon>
        <taxon>Cellulomonas</taxon>
        <taxon>environmental samples</taxon>
    </lineage>
</organism>
<feature type="non-terminal residue" evidence="1">
    <location>
        <position position="1"/>
    </location>
</feature>